<evidence type="ECO:0000256" key="5">
    <source>
        <dbReference type="ARBA" id="ARBA00023136"/>
    </source>
</evidence>
<organism evidence="7 8">
    <name type="scientific">Marchantia polymorpha subsp. ruderalis</name>
    <dbReference type="NCBI Taxonomy" id="1480154"/>
    <lineage>
        <taxon>Eukaryota</taxon>
        <taxon>Viridiplantae</taxon>
        <taxon>Streptophyta</taxon>
        <taxon>Embryophyta</taxon>
        <taxon>Marchantiophyta</taxon>
        <taxon>Marchantiopsida</taxon>
        <taxon>Marchantiidae</taxon>
        <taxon>Marchantiales</taxon>
        <taxon>Marchantiaceae</taxon>
        <taxon>Marchantia</taxon>
    </lineage>
</organism>
<feature type="transmembrane region" description="Helical" evidence="6">
    <location>
        <begin position="505"/>
        <end position="524"/>
    </location>
</feature>
<feature type="transmembrane region" description="Helical" evidence="6">
    <location>
        <begin position="233"/>
        <end position="255"/>
    </location>
</feature>
<evidence type="ECO:0000313" key="7">
    <source>
        <dbReference type="EMBL" id="OAE27577.1"/>
    </source>
</evidence>
<dbReference type="NCBIfam" id="TIGR01197">
    <property type="entry name" value="nramp"/>
    <property type="match status" value="1"/>
</dbReference>
<comment type="subcellular location">
    <subcellularLocation>
        <location evidence="1">Membrane</location>
        <topology evidence="1">Multi-pass membrane protein</topology>
    </subcellularLocation>
</comment>
<dbReference type="Proteomes" id="UP000077202">
    <property type="component" value="Unassembled WGS sequence"/>
</dbReference>
<comment type="similarity">
    <text evidence="2">Belongs to the NRAMP (TC 2.A.55) family.</text>
</comment>
<feature type="transmembrane region" description="Helical" evidence="6">
    <location>
        <begin position="439"/>
        <end position="459"/>
    </location>
</feature>
<evidence type="ECO:0000256" key="2">
    <source>
        <dbReference type="ARBA" id="ARBA00009965"/>
    </source>
</evidence>
<feature type="transmembrane region" description="Helical" evidence="6">
    <location>
        <begin position="189"/>
        <end position="212"/>
    </location>
</feature>
<evidence type="ECO:0000256" key="1">
    <source>
        <dbReference type="ARBA" id="ARBA00004141"/>
    </source>
</evidence>
<accession>A0A176W3F6</accession>
<dbReference type="AlphaFoldDB" id="A0A176W3F6"/>
<feature type="transmembrane region" description="Helical" evidence="6">
    <location>
        <begin position="155"/>
        <end position="174"/>
    </location>
</feature>
<feature type="transmembrane region" description="Helical" evidence="6">
    <location>
        <begin position="293"/>
        <end position="311"/>
    </location>
</feature>
<dbReference type="InterPro" id="IPR001046">
    <property type="entry name" value="NRAMP_fam"/>
</dbReference>
<feature type="transmembrane region" description="Helical" evidence="6">
    <location>
        <begin position="480"/>
        <end position="499"/>
    </location>
</feature>
<keyword evidence="4 6" id="KW-1133">Transmembrane helix</keyword>
<dbReference type="Pfam" id="PF01566">
    <property type="entry name" value="Nramp"/>
    <property type="match status" value="1"/>
</dbReference>
<dbReference type="HAMAP" id="MF_00221">
    <property type="entry name" value="NRAMP"/>
    <property type="match status" value="1"/>
</dbReference>
<gene>
    <name evidence="7" type="ORF">AXG93_2779s1250</name>
</gene>
<dbReference type="PANTHER" id="PTHR11706">
    <property type="entry name" value="SOLUTE CARRIER PROTEIN FAMILY 11 MEMBER"/>
    <property type="match status" value="1"/>
</dbReference>
<dbReference type="PANTHER" id="PTHR11706:SF101">
    <property type="entry name" value="MANGANESE TRANSPORTER SMF1"/>
    <property type="match status" value="1"/>
</dbReference>
<name>A0A176W3F6_MARPO</name>
<comment type="caution">
    <text evidence="7">The sequence shown here is derived from an EMBL/GenBank/DDBJ whole genome shotgun (WGS) entry which is preliminary data.</text>
</comment>
<protein>
    <submittedName>
        <fullName evidence="7">Uncharacterized protein</fullName>
    </submittedName>
</protein>
<dbReference type="NCBIfam" id="NF001923">
    <property type="entry name" value="PRK00701.1"/>
    <property type="match status" value="1"/>
</dbReference>
<dbReference type="EMBL" id="LVLJ01001862">
    <property type="protein sequence ID" value="OAE27577.1"/>
    <property type="molecule type" value="Genomic_DNA"/>
</dbReference>
<evidence type="ECO:0000313" key="8">
    <source>
        <dbReference type="Proteomes" id="UP000077202"/>
    </source>
</evidence>
<dbReference type="GO" id="GO:0005886">
    <property type="term" value="C:plasma membrane"/>
    <property type="evidence" value="ECO:0007669"/>
    <property type="project" value="TreeGrafter"/>
</dbReference>
<keyword evidence="5 6" id="KW-0472">Membrane</keyword>
<dbReference type="GO" id="GO:0005384">
    <property type="term" value="F:manganese ion transmembrane transporter activity"/>
    <property type="evidence" value="ECO:0007669"/>
    <property type="project" value="TreeGrafter"/>
</dbReference>
<feature type="transmembrane region" description="Helical" evidence="6">
    <location>
        <begin position="384"/>
        <end position="410"/>
    </location>
</feature>
<proteinExistence type="inferred from homology"/>
<dbReference type="GO" id="GO:0015086">
    <property type="term" value="F:cadmium ion transmembrane transporter activity"/>
    <property type="evidence" value="ECO:0007669"/>
    <property type="project" value="TreeGrafter"/>
</dbReference>
<keyword evidence="3 6" id="KW-0812">Transmembrane</keyword>
<evidence type="ECO:0000256" key="6">
    <source>
        <dbReference type="SAM" id="Phobius"/>
    </source>
</evidence>
<keyword evidence="8" id="KW-1185">Reference proteome</keyword>
<feature type="transmembrane region" description="Helical" evidence="6">
    <location>
        <begin position="267"/>
        <end position="286"/>
    </location>
</feature>
<feature type="transmembrane region" description="Helical" evidence="6">
    <location>
        <begin position="339"/>
        <end position="363"/>
    </location>
</feature>
<feature type="transmembrane region" description="Helical" evidence="6">
    <location>
        <begin position="545"/>
        <end position="566"/>
    </location>
</feature>
<dbReference type="NCBIfam" id="NF037982">
    <property type="entry name" value="Nramp_1"/>
    <property type="match status" value="1"/>
</dbReference>
<reference evidence="7" key="1">
    <citation type="submission" date="2016-03" db="EMBL/GenBank/DDBJ databases">
        <title>Mechanisms controlling the formation of the plant cell surface in tip-growing cells are functionally conserved among land plants.</title>
        <authorList>
            <person name="Honkanen S."/>
            <person name="Jones V.A."/>
            <person name="Morieri G."/>
            <person name="Champion C."/>
            <person name="Hetherington A.J."/>
            <person name="Kelly S."/>
            <person name="Saint-Marcoux D."/>
            <person name="Proust H."/>
            <person name="Prescott H."/>
            <person name="Dolan L."/>
        </authorList>
    </citation>
    <scope>NUCLEOTIDE SEQUENCE [LARGE SCALE GENOMIC DNA]</scope>
    <source>
        <tissue evidence="7">Whole gametophyte</tissue>
    </source>
</reference>
<dbReference type="PRINTS" id="PR00447">
    <property type="entry name" value="NATRESASSCMP"/>
</dbReference>
<dbReference type="GO" id="GO:0034755">
    <property type="term" value="P:iron ion transmembrane transport"/>
    <property type="evidence" value="ECO:0007669"/>
    <property type="project" value="TreeGrafter"/>
</dbReference>
<evidence type="ECO:0000256" key="4">
    <source>
        <dbReference type="ARBA" id="ARBA00022989"/>
    </source>
</evidence>
<evidence type="ECO:0000256" key="3">
    <source>
        <dbReference type="ARBA" id="ARBA00022692"/>
    </source>
</evidence>
<sequence>MCDKRMLAFSPRQHPHPRSPGPYGRALLAPSVAIWRRVQGLEAHLLCDAVGGLRTVDWSNLSYPFLRGAYLEHRFHSALLDAVCPSGERGDMDPSSTEMVALEAGEGGGGKLSAEALEMEERETFLTRGWRQANFAPSLVEVHSSVKWPEAGSPWYKKVLALVGLGFMISVAYMDPGNWATDLEGGAKYGYTLLTVILLSNLCAIFLQSLSLKLGVVAERDLAQACRDAYPKYVVYFLWVIIEIAIAATDLAEVIGSATALYLLFKIPIWAGVLITAVDTLFILVFGIRSFRFLEFIVGGMAFLIAGIFAYELAVVKPEWSKVAKGLVPDPIILQDASMLYTAIGILGATVMPHSLFLHSSIIQTRAYPRTKEGKKMAIKYGRWDSSVSLMLAFFVNSSILILAAAAFYYGPNPNRDVANITDAYELLAPALGSQAAKILFGVGLLASGQNSTIIGTLAGQIVMEGFLKIRVKPWIRRSITRGIAVIPATIVAAVGGNAGAGRLLVMSQVLLSLTLSFAVIPLVHFTSSTAKMGPSFVNGRIVKVVACLVATIIAGLNIFLLFQSIKQNEFGSSSGV</sequence>